<evidence type="ECO:0000313" key="1">
    <source>
        <dbReference type="EMBL" id="MED6176388.1"/>
    </source>
</evidence>
<dbReference type="Proteomes" id="UP001341840">
    <property type="component" value="Unassembled WGS sequence"/>
</dbReference>
<gene>
    <name evidence="1" type="ORF">PIB30_087760</name>
</gene>
<organism evidence="1 2">
    <name type="scientific">Stylosanthes scabra</name>
    <dbReference type="NCBI Taxonomy" id="79078"/>
    <lineage>
        <taxon>Eukaryota</taxon>
        <taxon>Viridiplantae</taxon>
        <taxon>Streptophyta</taxon>
        <taxon>Embryophyta</taxon>
        <taxon>Tracheophyta</taxon>
        <taxon>Spermatophyta</taxon>
        <taxon>Magnoliopsida</taxon>
        <taxon>eudicotyledons</taxon>
        <taxon>Gunneridae</taxon>
        <taxon>Pentapetalae</taxon>
        <taxon>rosids</taxon>
        <taxon>fabids</taxon>
        <taxon>Fabales</taxon>
        <taxon>Fabaceae</taxon>
        <taxon>Papilionoideae</taxon>
        <taxon>50 kb inversion clade</taxon>
        <taxon>dalbergioids sensu lato</taxon>
        <taxon>Dalbergieae</taxon>
        <taxon>Pterocarpus clade</taxon>
        <taxon>Stylosanthes</taxon>
    </lineage>
</organism>
<evidence type="ECO:0008006" key="3">
    <source>
        <dbReference type="Google" id="ProtNLM"/>
    </source>
</evidence>
<sequence length="105" mass="12237">AFSYFQVNEVPKCYISSRWSKNIKRKHTYIKTSHDVNHFDECKNIFRGLHSHFFNVAQEFVSDIEEASILHSSMDDSLIKLYEYCASKLQSIVPSRQISNASESQ</sequence>
<feature type="non-terminal residue" evidence="1">
    <location>
        <position position="1"/>
    </location>
</feature>
<comment type="caution">
    <text evidence="1">The sequence shown here is derived from an EMBL/GenBank/DDBJ whole genome shotgun (WGS) entry which is preliminary data.</text>
</comment>
<dbReference type="EMBL" id="JASCZI010152594">
    <property type="protein sequence ID" value="MED6176388.1"/>
    <property type="molecule type" value="Genomic_DNA"/>
</dbReference>
<name>A0ABU6VX47_9FABA</name>
<keyword evidence="2" id="KW-1185">Reference proteome</keyword>
<evidence type="ECO:0000313" key="2">
    <source>
        <dbReference type="Proteomes" id="UP001341840"/>
    </source>
</evidence>
<reference evidence="1 2" key="1">
    <citation type="journal article" date="2023" name="Plants (Basel)">
        <title>Bridging the Gap: Combining Genomics and Transcriptomics Approaches to Understand Stylosanthes scabra, an Orphan Legume from the Brazilian Caatinga.</title>
        <authorList>
            <person name="Ferreira-Neto J.R.C."/>
            <person name="da Silva M.D."/>
            <person name="Binneck E."/>
            <person name="de Melo N.F."/>
            <person name="da Silva R.H."/>
            <person name="de Melo A.L.T.M."/>
            <person name="Pandolfi V."/>
            <person name="Bustamante F.O."/>
            <person name="Brasileiro-Vidal A.C."/>
            <person name="Benko-Iseppon A.M."/>
        </authorList>
    </citation>
    <scope>NUCLEOTIDE SEQUENCE [LARGE SCALE GENOMIC DNA]</scope>
    <source>
        <tissue evidence="1">Leaves</tissue>
    </source>
</reference>
<protein>
    <recommendedName>
        <fullName evidence="3">Protein FAR1-RELATED SEQUENCE</fullName>
    </recommendedName>
</protein>
<proteinExistence type="predicted"/>
<accession>A0ABU6VX47</accession>